<keyword evidence="2" id="KW-1185">Reference proteome</keyword>
<name>A0ABU0HNW2_9HYPH</name>
<evidence type="ECO:0000313" key="1">
    <source>
        <dbReference type="EMBL" id="MDQ0443395.1"/>
    </source>
</evidence>
<organism evidence="1 2">
    <name type="scientific">Methylobacterium persicinum</name>
    <dbReference type="NCBI Taxonomy" id="374426"/>
    <lineage>
        <taxon>Bacteria</taxon>
        <taxon>Pseudomonadati</taxon>
        <taxon>Pseudomonadota</taxon>
        <taxon>Alphaproteobacteria</taxon>
        <taxon>Hyphomicrobiales</taxon>
        <taxon>Methylobacteriaceae</taxon>
        <taxon>Methylobacterium</taxon>
    </lineage>
</organism>
<sequence>MLFGTGARAAEMTYTPAAFEAAQKAGKPILVPITAP</sequence>
<dbReference type="EMBL" id="JAUSVV010000006">
    <property type="protein sequence ID" value="MDQ0443395.1"/>
    <property type="molecule type" value="Genomic_DNA"/>
</dbReference>
<evidence type="ECO:0000313" key="2">
    <source>
        <dbReference type="Proteomes" id="UP001236369"/>
    </source>
</evidence>
<accession>A0ABU0HNW2</accession>
<protein>
    <submittedName>
        <fullName evidence="1">Uncharacterized protein</fullName>
    </submittedName>
</protein>
<comment type="caution">
    <text evidence="1">The sequence shown here is derived from an EMBL/GenBank/DDBJ whole genome shotgun (WGS) entry which is preliminary data.</text>
</comment>
<dbReference type="Proteomes" id="UP001236369">
    <property type="component" value="Unassembled WGS sequence"/>
</dbReference>
<proteinExistence type="predicted"/>
<reference evidence="1 2" key="1">
    <citation type="submission" date="2023-07" db="EMBL/GenBank/DDBJ databases">
        <title>Genomic Encyclopedia of Type Strains, Phase IV (KMG-IV): sequencing the most valuable type-strain genomes for metagenomic binning, comparative biology and taxonomic classification.</title>
        <authorList>
            <person name="Goeker M."/>
        </authorList>
    </citation>
    <scope>NUCLEOTIDE SEQUENCE [LARGE SCALE GENOMIC DNA]</scope>
    <source>
        <strain evidence="1 2">DSM 19562</strain>
    </source>
</reference>
<gene>
    <name evidence="1" type="ORF">QO016_002898</name>
</gene>